<evidence type="ECO:0000313" key="3">
    <source>
        <dbReference type="Proteomes" id="UP000284476"/>
    </source>
</evidence>
<dbReference type="EMBL" id="SAUZ01000027">
    <property type="protein sequence ID" value="RWR17479.1"/>
    <property type="molecule type" value="Genomic_DNA"/>
</dbReference>
<dbReference type="Proteomes" id="UP000284476">
    <property type="component" value="Unassembled WGS sequence"/>
</dbReference>
<accession>A0A443JAQ8</accession>
<feature type="compositionally biased region" description="Polar residues" evidence="1">
    <location>
        <begin position="37"/>
        <end position="53"/>
    </location>
</feature>
<dbReference type="AlphaFoldDB" id="A0A443JAQ8"/>
<proteinExistence type="predicted"/>
<evidence type="ECO:0000313" key="2">
    <source>
        <dbReference type="EMBL" id="RWR17479.1"/>
    </source>
</evidence>
<sequence>MPFAPLYGIVRFLASPLVIIALCGFMPIELGTAAAQSIPTPTGRSNARATTKAGNAASIRAT</sequence>
<reference evidence="2 3" key="1">
    <citation type="submission" date="2019-01" db="EMBL/GenBank/DDBJ databases">
        <title>Sinorhodobacter populi sp. nov. isolated from the symptomatic bark tissue of Populus euramericana canker.</title>
        <authorList>
            <person name="Xu G."/>
        </authorList>
    </citation>
    <scope>NUCLEOTIDE SEQUENCE [LARGE SCALE GENOMIC DNA]</scope>
    <source>
        <strain evidence="2 3">SK2B-1</strain>
    </source>
</reference>
<comment type="caution">
    <text evidence="2">The sequence shown here is derived from an EMBL/GenBank/DDBJ whole genome shotgun (WGS) entry which is preliminary data.</text>
</comment>
<name>A0A443JAQ8_9RHOB</name>
<organism evidence="2 3">
    <name type="scientific">Paenirhodobacter populi</name>
    <dbReference type="NCBI Taxonomy" id="2306993"/>
    <lineage>
        <taxon>Bacteria</taxon>
        <taxon>Pseudomonadati</taxon>
        <taxon>Pseudomonadota</taxon>
        <taxon>Alphaproteobacteria</taxon>
        <taxon>Rhodobacterales</taxon>
        <taxon>Rhodobacter group</taxon>
        <taxon>Paenirhodobacter</taxon>
    </lineage>
</organism>
<reference evidence="2 3" key="2">
    <citation type="submission" date="2019-01" db="EMBL/GenBank/DDBJ databases">
        <authorList>
            <person name="Li Y."/>
        </authorList>
    </citation>
    <scope>NUCLEOTIDE SEQUENCE [LARGE SCALE GENOMIC DNA]</scope>
    <source>
        <strain evidence="2 3">SK2B-1</strain>
    </source>
</reference>
<protein>
    <submittedName>
        <fullName evidence="2">Uncharacterized protein</fullName>
    </submittedName>
</protein>
<evidence type="ECO:0000256" key="1">
    <source>
        <dbReference type="SAM" id="MobiDB-lite"/>
    </source>
</evidence>
<dbReference type="RefSeq" id="WP_128210151.1">
    <property type="nucleotide sequence ID" value="NZ_JBHRSO010000027.1"/>
</dbReference>
<gene>
    <name evidence="2" type="ORF">D2T30_18915</name>
</gene>
<feature type="region of interest" description="Disordered" evidence="1">
    <location>
        <begin position="37"/>
        <end position="62"/>
    </location>
</feature>